<gene>
    <name evidence="10" type="primary">LOC103517777</name>
</gene>
<evidence type="ECO:0000256" key="3">
    <source>
        <dbReference type="ARBA" id="ARBA00022574"/>
    </source>
</evidence>
<organism evidence="9 10">
    <name type="scientific">Diaphorina citri</name>
    <name type="common">Asian citrus psyllid</name>
    <dbReference type="NCBI Taxonomy" id="121845"/>
    <lineage>
        <taxon>Eukaryota</taxon>
        <taxon>Metazoa</taxon>
        <taxon>Ecdysozoa</taxon>
        <taxon>Arthropoda</taxon>
        <taxon>Hexapoda</taxon>
        <taxon>Insecta</taxon>
        <taxon>Pterygota</taxon>
        <taxon>Neoptera</taxon>
        <taxon>Paraneoptera</taxon>
        <taxon>Hemiptera</taxon>
        <taxon>Sternorrhyncha</taxon>
        <taxon>Psylloidea</taxon>
        <taxon>Psyllidae</taxon>
        <taxon>Diaphorininae</taxon>
        <taxon>Diaphorina</taxon>
    </lineage>
</organism>
<evidence type="ECO:0000313" key="9">
    <source>
        <dbReference type="Proteomes" id="UP000079169"/>
    </source>
</evidence>
<keyword evidence="3 8" id="KW-0853">WD repeat</keyword>
<dbReference type="SUPFAM" id="SSF50978">
    <property type="entry name" value="WD40 repeat-like"/>
    <property type="match status" value="1"/>
</dbReference>
<dbReference type="InterPro" id="IPR036322">
    <property type="entry name" value="WD40_repeat_dom_sf"/>
</dbReference>
<dbReference type="PROSITE" id="PS50294">
    <property type="entry name" value="WD_REPEATS_REGION"/>
    <property type="match status" value="2"/>
</dbReference>
<keyword evidence="2" id="KW-0963">Cytoplasm</keyword>
<dbReference type="InterPro" id="IPR019775">
    <property type="entry name" value="WD40_repeat_CS"/>
</dbReference>
<evidence type="ECO:0000256" key="7">
    <source>
        <dbReference type="ARBA" id="ARBA00042222"/>
    </source>
</evidence>
<evidence type="ECO:0000256" key="2">
    <source>
        <dbReference type="ARBA" id="ARBA00022490"/>
    </source>
</evidence>
<dbReference type="CDD" id="cd00200">
    <property type="entry name" value="WD40"/>
    <property type="match status" value="1"/>
</dbReference>
<dbReference type="GO" id="GO:0071013">
    <property type="term" value="C:catalytic step 2 spliceosome"/>
    <property type="evidence" value="ECO:0007669"/>
    <property type="project" value="TreeGrafter"/>
</dbReference>
<evidence type="ECO:0000256" key="5">
    <source>
        <dbReference type="ARBA" id="ARBA00038145"/>
    </source>
</evidence>
<dbReference type="PANTHER" id="PTHR22842:SF3">
    <property type="entry name" value="WD REPEAT DOMAIN-CONTAINING PROTEIN 83"/>
    <property type="match status" value="1"/>
</dbReference>
<keyword evidence="4" id="KW-0677">Repeat</keyword>
<dbReference type="InterPro" id="IPR020472">
    <property type="entry name" value="WD40_PAC1"/>
</dbReference>
<dbReference type="PROSITE" id="PS00678">
    <property type="entry name" value="WD_REPEATS_1"/>
    <property type="match status" value="2"/>
</dbReference>
<feature type="repeat" description="WD" evidence="8">
    <location>
        <begin position="9"/>
        <end position="41"/>
    </location>
</feature>
<dbReference type="GO" id="GO:0005737">
    <property type="term" value="C:cytoplasm"/>
    <property type="evidence" value="ECO:0007669"/>
    <property type="project" value="UniProtKB-SubCell"/>
</dbReference>
<dbReference type="SMART" id="SM00320">
    <property type="entry name" value="WD40"/>
    <property type="match status" value="7"/>
</dbReference>
<protein>
    <recommendedName>
        <fullName evidence="6">WD repeat domain-containing protein 83</fullName>
    </recommendedName>
    <alternativeName>
        <fullName evidence="7">Mitogen-activated protein kinase organizer 1</fullName>
    </alternativeName>
</protein>
<dbReference type="OMA" id="MCWDIRT"/>
<feature type="repeat" description="WD" evidence="8">
    <location>
        <begin position="51"/>
        <end position="92"/>
    </location>
</feature>
<proteinExistence type="inferred from homology"/>
<evidence type="ECO:0000256" key="1">
    <source>
        <dbReference type="ARBA" id="ARBA00004496"/>
    </source>
</evidence>
<dbReference type="PaxDb" id="121845-A0A1S3DGA8"/>
<dbReference type="InterPro" id="IPR051980">
    <property type="entry name" value="WD_repeat_MORG1"/>
</dbReference>
<feature type="repeat" description="WD" evidence="8">
    <location>
        <begin position="93"/>
        <end position="128"/>
    </location>
</feature>
<dbReference type="GO" id="GO:0000398">
    <property type="term" value="P:mRNA splicing, via spliceosome"/>
    <property type="evidence" value="ECO:0007669"/>
    <property type="project" value="TreeGrafter"/>
</dbReference>
<evidence type="ECO:0000256" key="6">
    <source>
        <dbReference type="ARBA" id="ARBA00040453"/>
    </source>
</evidence>
<dbReference type="STRING" id="121845.A0A1S3DGA8"/>
<dbReference type="PRINTS" id="PR00320">
    <property type="entry name" value="GPROTEINBRPT"/>
</dbReference>
<reference evidence="10" key="1">
    <citation type="submission" date="2025-08" db="UniProtKB">
        <authorList>
            <consortium name="RefSeq"/>
        </authorList>
    </citation>
    <scope>IDENTIFICATION</scope>
</reference>
<dbReference type="InterPro" id="IPR001680">
    <property type="entry name" value="WD40_rpt"/>
</dbReference>
<keyword evidence="9" id="KW-1185">Reference proteome</keyword>
<dbReference type="PROSITE" id="PS50082">
    <property type="entry name" value="WD_REPEATS_2"/>
    <property type="match status" value="3"/>
</dbReference>
<name>A0A1S3DGA8_DIACI</name>
<sequence length="303" mass="33765">MEYTCVQTIDCKQGAIRAVRFNVDGSYCLTCGSDKKIKLWNPYRNLLLKTYGGHAHEVNDATAACDSSQIASGASDKSVILWEVTTGQPVRRWREHASKVTCVKFNEDSSVVISGSQDNTVMMWDVKSRSHHPIQALKEARDSITSVHVSDHEILTASLDCRIRRYDIRTGNLVTDYVGEPIVDACFTRDCQCILTCSTDECLRLFDKATGELLEEYKGHKSGDFRIECCLDSKDSQIFCGSSDGKIYKWQLVDSSQISTLIHSVGKAVVNSLCSHPTRKHIMSACGNNVKLWTAEEDYGQGD</sequence>
<comment type="similarity">
    <text evidence="5">Belongs to the WD repeat MORG1 family.</text>
</comment>
<comment type="subcellular location">
    <subcellularLocation>
        <location evidence="1">Cytoplasm</location>
    </subcellularLocation>
</comment>
<dbReference type="AlphaFoldDB" id="A0A1S3DGA8"/>
<dbReference type="Gene3D" id="2.130.10.10">
    <property type="entry name" value="YVTN repeat-like/Quinoprotein amine dehydrogenase"/>
    <property type="match status" value="1"/>
</dbReference>
<dbReference type="RefSeq" id="XP_008481045.1">
    <property type="nucleotide sequence ID" value="XM_008482823.3"/>
</dbReference>
<evidence type="ECO:0000256" key="8">
    <source>
        <dbReference type="PROSITE-ProRule" id="PRU00221"/>
    </source>
</evidence>
<evidence type="ECO:0000313" key="10">
    <source>
        <dbReference type="RefSeq" id="XP_008481045.1"/>
    </source>
</evidence>
<dbReference type="Proteomes" id="UP000079169">
    <property type="component" value="Unplaced"/>
</dbReference>
<accession>A0A1S3DGA8</accession>
<dbReference type="Pfam" id="PF00400">
    <property type="entry name" value="WD40"/>
    <property type="match status" value="6"/>
</dbReference>
<evidence type="ECO:0000256" key="4">
    <source>
        <dbReference type="ARBA" id="ARBA00022737"/>
    </source>
</evidence>
<dbReference type="InterPro" id="IPR015943">
    <property type="entry name" value="WD40/YVTN_repeat-like_dom_sf"/>
</dbReference>
<dbReference type="KEGG" id="dci:103517777"/>
<dbReference type="GeneID" id="103517777"/>
<dbReference type="PANTHER" id="PTHR22842">
    <property type="entry name" value="WD40 REPEAT PROTEIN"/>
    <property type="match status" value="1"/>
</dbReference>